<protein>
    <submittedName>
        <fullName evidence="1">Uncharacterized protein</fullName>
    </submittedName>
</protein>
<reference evidence="1 2" key="1">
    <citation type="journal article" date="2013" name="Curr. Biol.">
        <title>Shared signatures of parasitism and phylogenomics unite Cryptomycota and microsporidia.</title>
        <authorList>
            <person name="James T.Y."/>
            <person name="Pelin A."/>
            <person name="Bonen L."/>
            <person name="Ahrendt S."/>
            <person name="Sain D."/>
            <person name="Corradi N."/>
            <person name="Stajich J.E."/>
        </authorList>
    </citation>
    <scope>NUCLEOTIDE SEQUENCE [LARGE SCALE GENOMIC DNA]</scope>
    <source>
        <strain evidence="1 2">CSF55</strain>
    </source>
</reference>
<proteinExistence type="predicted"/>
<dbReference type="AlphaFoldDB" id="A0A075AST9"/>
<dbReference type="HOGENOM" id="CLU_2442101_0_0_1"/>
<sequence>MHFASPAANTSAQVSVCYDQLFEVDKGFVVRLINPRDNNLVRGALAISELQGMLDLTVDDGDHNDAVCTKFEEIMVWIGILIDKIKMLQK</sequence>
<accession>A0A075AST9</accession>
<gene>
    <name evidence="1" type="ORF">O9G_001745</name>
</gene>
<dbReference type="Proteomes" id="UP000030755">
    <property type="component" value="Unassembled WGS sequence"/>
</dbReference>
<evidence type="ECO:0000313" key="2">
    <source>
        <dbReference type="Proteomes" id="UP000030755"/>
    </source>
</evidence>
<organism evidence="1 2">
    <name type="scientific">Rozella allomycis (strain CSF55)</name>
    <dbReference type="NCBI Taxonomy" id="988480"/>
    <lineage>
        <taxon>Eukaryota</taxon>
        <taxon>Fungi</taxon>
        <taxon>Fungi incertae sedis</taxon>
        <taxon>Cryptomycota</taxon>
        <taxon>Cryptomycota incertae sedis</taxon>
        <taxon>Rozella</taxon>
    </lineage>
</organism>
<keyword evidence="2" id="KW-1185">Reference proteome</keyword>
<evidence type="ECO:0000313" key="1">
    <source>
        <dbReference type="EMBL" id="EPZ33333.1"/>
    </source>
</evidence>
<name>A0A075AST9_ROZAC</name>
<dbReference type="EMBL" id="KE561067">
    <property type="protein sequence ID" value="EPZ33333.1"/>
    <property type="molecule type" value="Genomic_DNA"/>
</dbReference>